<evidence type="ECO:0000313" key="2">
    <source>
        <dbReference type="EMBL" id="ODO09289.1"/>
    </source>
</evidence>
<organism evidence="2 3">
    <name type="scientific">Cryptococcus amylolentus CBS 6273</name>
    <dbReference type="NCBI Taxonomy" id="1296118"/>
    <lineage>
        <taxon>Eukaryota</taxon>
        <taxon>Fungi</taxon>
        <taxon>Dikarya</taxon>
        <taxon>Basidiomycota</taxon>
        <taxon>Agaricomycotina</taxon>
        <taxon>Tremellomycetes</taxon>
        <taxon>Tremellales</taxon>
        <taxon>Cryptococcaceae</taxon>
        <taxon>Cryptococcus</taxon>
    </lineage>
</organism>
<feature type="compositionally biased region" description="Basic and acidic residues" evidence="1">
    <location>
        <begin position="383"/>
        <end position="395"/>
    </location>
</feature>
<feature type="region of interest" description="Disordered" evidence="1">
    <location>
        <begin position="112"/>
        <end position="190"/>
    </location>
</feature>
<feature type="compositionally biased region" description="Basic and acidic residues" evidence="1">
    <location>
        <begin position="1"/>
        <end position="11"/>
    </location>
</feature>
<feature type="compositionally biased region" description="Polar residues" evidence="1">
    <location>
        <begin position="14"/>
        <end position="23"/>
    </location>
</feature>
<feature type="region of interest" description="Disordered" evidence="1">
    <location>
        <begin position="1"/>
        <end position="78"/>
    </location>
</feature>
<dbReference type="CDD" id="cd20558">
    <property type="entry name" value="CYCLIN_ScPCL7-like"/>
    <property type="match status" value="1"/>
</dbReference>
<dbReference type="AlphaFoldDB" id="A0A1E3K878"/>
<feature type="compositionally biased region" description="Polar residues" evidence="1">
    <location>
        <begin position="67"/>
        <end position="78"/>
    </location>
</feature>
<dbReference type="OrthoDB" id="1060854at2759"/>
<comment type="caution">
    <text evidence="2">The sequence shown here is derived from an EMBL/GenBank/DDBJ whole genome shotgun (WGS) entry which is preliminary data.</text>
</comment>
<evidence type="ECO:0000256" key="1">
    <source>
        <dbReference type="SAM" id="MobiDB-lite"/>
    </source>
</evidence>
<dbReference type="GO" id="GO:0005634">
    <property type="term" value="C:nucleus"/>
    <property type="evidence" value="ECO:0007669"/>
    <property type="project" value="TreeGrafter"/>
</dbReference>
<dbReference type="Pfam" id="PF08613">
    <property type="entry name" value="Cyclin"/>
    <property type="match status" value="1"/>
</dbReference>
<feature type="compositionally biased region" description="Low complexity" evidence="1">
    <location>
        <begin position="403"/>
        <end position="424"/>
    </location>
</feature>
<dbReference type="Proteomes" id="UP000095149">
    <property type="component" value="Unassembled WGS sequence"/>
</dbReference>
<feature type="region of interest" description="Disordered" evidence="1">
    <location>
        <begin position="365"/>
        <end position="520"/>
    </location>
</feature>
<dbReference type="InterPro" id="IPR013922">
    <property type="entry name" value="Cyclin_PHO80-like"/>
</dbReference>
<dbReference type="GO" id="GO:0019901">
    <property type="term" value="F:protein kinase binding"/>
    <property type="evidence" value="ECO:0007669"/>
    <property type="project" value="InterPro"/>
</dbReference>
<dbReference type="GO" id="GO:0000307">
    <property type="term" value="C:cyclin-dependent protein kinase holoenzyme complex"/>
    <property type="evidence" value="ECO:0007669"/>
    <property type="project" value="TreeGrafter"/>
</dbReference>
<dbReference type="GO" id="GO:0016538">
    <property type="term" value="F:cyclin-dependent protein serine/threonine kinase regulator activity"/>
    <property type="evidence" value="ECO:0007669"/>
    <property type="project" value="TreeGrafter"/>
</dbReference>
<feature type="compositionally biased region" description="Low complexity" evidence="1">
    <location>
        <begin position="462"/>
        <end position="505"/>
    </location>
</feature>
<accession>A0A1E3K878</accession>
<protein>
    <recommendedName>
        <fullName evidence="4">Cyclin</fullName>
    </recommendedName>
</protein>
<evidence type="ECO:0000313" key="3">
    <source>
        <dbReference type="Proteomes" id="UP000095149"/>
    </source>
</evidence>
<sequence>MPDQHELDAHHPSPRSSAATTVESQAGPSQSRSSSKDSQRSDTDERPRPDKLSAPPQPLPSVPRGPSSPTTELSPLGQSALTPHLDICKYPTQQLLKLLAGLLQHIATSNDELRAESEEEQGESESERGGEKDEELEREQVAGGHKRSHSRASAKSVLPGSSPTTALFDGTPTPSSHSRSTSTMSSSSRQTTYPLSQFPLFSASTSSLSHPSALLAFHARHVPSITIEAYLLRILKYCPTTNEVFLGVLVYFDRMTKLGTVDGIGGEGVRVGKKGKGFAIDSFNVHRLVIAGVTVASKFFSADVFYTNSRYAKVGGLPPTELNSLELQFLLLNDFRLRVSVDEMQRYGDRLLAYAEEAGQDIGEVGVERRKSLPDGEEGLGYGRREASARGERRAAVIGDAQSASIDSPTTTTTDTASQSQSQAPLPPNVASSSSSQVPGPATAPVSPRAKSASLDTYTSNPSRTQPAPQSQTQPQLPTRPSESSPPSASSSGVSVSDGSTVPVPRAGKEVGEVSAGIKREWGRGDESVAAVGGRMTSPMRD</sequence>
<feature type="compositionally biased region" description="Basic and acidic residues" evidence="1">
    <location>
        <begin position="34"/>
        <end position="51"/>
    </location>
</feature>
<feature type="compositionally biased region" description="Low complexity" evidence="1">
    <location>
        <begin position="171"/>
        <end position="190"/>
    </location>
</feature>
<dbReference type="Gene3D" id="1.10.472.10">
    <property type="entry name" value="Cyclin-like"/>
    <property type="match status" value="1"/>
</dbReference>
<feature type="compositionally biased region" description="Basic and acidic residues" evidence="1">
    <location>
        <begin position="507"/>
        <end position="520"/>
    </location>
</feature>
<evidence type="ECO:0008006" key="4">
    <source>
        <dbReference type="Google" id="ProtNLM"/>
    </source>
</evidence>
<dbReference type="PANTHER" id="PTHR15615">
    <property type="match status" value="1"/>
</dbReference>
<reference evidence="2 3" key="1">
    <citation type="submission" date="2016-06" db="EMBL/GenBank/DDBJ databases">
        <title>Evolution of pathogenesis and genome organization in the Tremellales.</title>
        <authorList>
            <person name="Cuomo C."/>
            <person name="Litvintseva A."/>
            <person name="Heitman J."/>
            <person name="Chen Y."/>
            <person name="Sun S."/>
            <person name="Springer D."/>
            <person name="Dromer F."/>
            <person name="Young S."/>
            <person name="Zeng Q."/>
            <person name="Chapman S."/>
            <person name="Gujja S."/>
            <person name="Saif S."/>
            <person name="Birren B."/>
        </authorList>
    </citation>
    <scope>NUCLEOTIDE SEQUENCE [LARGE SCALE GENOMIC DNA]</scope>
    <source>
        <strain evidence="2 3">CBS 6273</strain>
    </source>
</reference>
<gene>
    <name evidence="2" type="ORF">I350_02889</name>
</gene>
<feature type="compositionally biased region" description="Low complexity" evidence="1">
    <location>
        <begin position="24"/>
        <end position="33"/>
    </location>
</feature>
<dbReference type="PANTHER" id="PTHR15615:SF94">
    <property type="entry name" value="PHO85 CYCLIN-6-RELATED"/>
    <property type="match status" value="1"/>
</dbReference>
<dbReference type="EMBL" id="MEKH01000004">
    <property type="protein sequence ID" value="ODO09289.1"/>
    <property type="molecule type" value="Genomic_DNA"/>
</dbReference>
<proteinExistence type="predicted"/>
<name>A0A1E3K878_9TREE</name>